<keyword evidence="6" id="KW-0969">Cilium</keyword>
<dbReference type="InParanoid" id="A0A665UJI0"/>
<reference evidence="11" key="3">
    <citation type="submission" date="2025-09" db="UniProtKB">
        <authorList>
            <consortium name="Ensembl"/>
        </authorList>
    </citation>
    <scope>IDENTIFICATION</scope>
</reference>
<keyword evidence="12" id="KW-1185">Reference proteome</keyword>
<evidence type="ECO:0000256" key="7">
    <source>
        <dbReference type="ARBA" id="ARBA00023212"/>
    </source>
</evidence>
<keyword evidence="5 10" id="KW-0175">Coiled coil</keyword>
<comment type="subcellular location">
    <subcellularLocation>
        <location evidence="1">Cytoplasm</location>
        <location evidence="1">Cytoskeleton</location>
        <location evidence="1">Flagellum axoneme</location>
    </subcellularLocation>
</comment>
<dbReference type="Proteomes" id="UP000472264">
    <property type="component" value="Chromosome 16"/>
</dbReference>
<keyword evidence="8" id="KW-0966">Cell projection</keyword>
<evidence type="ECO:0000313" key="11">
    <source>
        <dbReference type="Ensembl" id="ENSENLP00000019512.1"/>
    </source>
</evidence>
<keyword evidence="3" id="KW-0963">Cytoplasm</keyword>
<name>A0A665UJI0_ECHNA</name>
<comment type="subunit">
    <text evidence="9">Microtubule inner protein component of sperm flagellar doublet microtubules.</text>
</comment>
<evidence type="ECO:0000256" key="4">
    <source>
        <dbReference type="ARBA" id="ARBA00022846"/>
    </source>
</evidence>
<evidence type="ECO:0000256" key="1">
    <source>
        <dbReference type="ARBA" id="ARBA00004611"/>
    </source>
</evidence>
<dbReference type="Pfam" id="PF05914">
    <property type="entry name" value="RIB43A"/>
    <property type="match status" value="2"/>
</dbReference>
<reference evidence="11" key="1">
    <citation type="submission" date="2021-04" db="EMBL/GenBank/DDBJ databases">
        <authorList>
            <consortium name="Wellcome Sanger Institute Data Sharing"/>
        </authorList>
    </citation>
    <scope>NUCLEOTIDE SEQUENCE [LARGE SCALE GENOMIC DNA]</scope>
</reference>
<evidence type="ECO:0000313" key="12">
    <source>
        <dbReference type="Proteomes" id="UP000472264"/>
    </source>
</evidence>
<evidence type="ECO:0000256" key="3">
    <source>
        <dbReference type="ARBA" id="ARBA00022490"/>
    </source>
</evidence>
<dbReference type="PANTHER" id="PTHR14517">
    <property type="entry name" value="RIB43A-RELATED"/>
    <property type="match status" value="1"/>
</dbReference>
<dbReference type="Ensembl" id="ENSENLT00000020228.1">
    <property type="protein sequence ID" value="ENSENLP00000019512.1"/>
    <property type="gene ID" value="ENSENLG00000008925.1"/>
</dbReference>
<sequence>MLQFELLSDRMKRESLQKRRDREAERRERVFNDKTRSIGVSLALRLYKVAFILHSREEKKQRALEKDIVNYRLRHQQEYEPNPPDQEEAQMMPPGLVGLDLEMKNRQRRQKEQLRQWLLQQQSEQAAERQQETLKEQHYDQSRVEMDQKAQQLQRLEMERRKAEAIATKEYNLAIVSHPRNATDMFYHRQNRTEETAVIGEPLQRACSRNLFTNYLSVLFQRIELEKKQEEKLDDNARIASARMALLIERQQAKLSKQLRQHLDSTNVQLAKAHKQQGCIDDSFFSKFNTCSR</sequence>
<reference evidence="11" key="2">
    <citation type="submission" date="2025-08" db="UniProtKB">
        <authorList>
            <consortium name="Ensembl"/>
        </authorList>
    </citation>
    <scope>IDENTIFICATION</scope>
</reference>
<dbReference type="AlphaFoldDB" id="A0A665UJI0"/>
<accession>A0A665UJI0</accession>
<evidence type="ECO:0000256" key="8">
    <source>
        <dbReference type="ARBA" id="ARBA00023273"/>
    </source>
</evidence>
<protein>
    <recommendedName>
        <fullName evidence="13">RIB43A domain with coiled-coils 2</fullName>
    </recommendedName>
</protein>
<dbReference type="FunCoup" id="A0A665UJI0">
    <property type="interactions" value="251"/>
</dbReference>
<organism evidence="11 12">
    <name type="scientific">Echeneis naucrates</name>
    <name type="common">Live sharksucker</name>
    <dbReference type="NCBI Taxonomy" id="173247"/>
    <lineage>
        <taxon>Eukaryota</taxon>
        <taxon>Metazoa</taxon>
        <taxon>Chordata</taxon>
        <taxon>Craniata</taxon>
        <taxon>Vertebrata</taxon>
        <taxon>Euteleostomi</taxon>
        <taxon>Actinopterygii</taxon>
        <taxon>Neopterygii</taxon>
        <taxon>Teleostei</taxon>
        <taxon>Neoteleostei</taxon>
        <taxon>Acanthomorphata</taxon>
        <taxon>Carangaria</taxon>
        <taxon>Carangiformes</taxon>
        <taxon>Echeneidae</taxon>
        <taxon>Echeneis</taxon>
    </lineage>
</organism>
<feature type="coiled-coil region" evidence="10">
    <location>
        <begin position="139"/>
        <end position="166"/>
    </location>
</feature>
<evidence type="ECO:0008006" key="13">
    <source>
        <dbReference type="Google" id="ProtNLM"/>
    </source>
</evidence>
<keyword evidence="7" id="KW-0206">Cytoskeleton</keyword>
<dbReference type="InterPro" id="IPR008805">
    <property type="entry name" value="RIB43A"/>
</dbReference>
<dbReference type="PANTHER" id="PTHR14517:SF10">
    <property type="entry name" value="RIB43A-LIKE WITH COILED-COILS PROTEIN 2"/>
    <property type="match status" value="1"/>
</dbReference>
<dbReference type="OMA" id="LINDANY"/>
<evidence type="ECO:0000256" key="9">
    <source>
        <dbReference type="ARBA" id="ARBA00046435"/>
    </source>
</evidence>
<evidence type="ECO:0000256" key="6">
    <source>
        <dbReference type="ARBA" id="ARBA00023069"/>
    </source>
</evidence>
<comment type="similarity">
    <text evidence="2">Belongs to the RIB43A family.</text>
</comment>
<evidence type="ECO:0000256" key="2">
    <source>
        <dbReference type="ARBA" id="ARBA00006875"/>
    </source>
</evidence>
<evidence type="ECO:0000256" key="10">
    <source>
        <dbReference type="SAM" id="Coils"/>
    </source>
</evidence>
<keyword evidence="4" id="KW-0282">Flagellum</keyword>
<gene>
    <name evidence="11" type="primary">ribc2</name>
</gene>
<proteinExistence type="inferred from homology"/>
<evidence type="ECO:0000256" key="5">
    <source>
        <dbReference type="ARBA" id="ARBA00023054"/>
    </source>
</evidence>